<comment type="caution">
    <text evidence="2">The sequence shown here is derived from an EMBL/GenBank/DDBJ whole genome shotgun (WGS) entry which is preliminary data.</text>
</comment>
<evidence type="ECO:0000256" key="1">
    <source>
        <dbReference type="SAM" id="Phobius"/>
    </source>
</evidence>
<evidence type="ECO:0000313" key="3">
    <source>
        <dbReference type="Proteomes" id="UP000759298"/>
    </source>
</evidence>
<proteinExistence type="predicted"/>
<keyword evidence="3" id="KW-1185">Reference proteome</keyword>
<keyword evidence="1" id="KW-0472">Membrane</keyword>
<sequence>MILICSGGVIGWIVALVTGADDARSAWLRIALGAGATVVSGMAVSEASLIESLGANALLVAIAIGLAVLAIVSFAAAHARR</sequence>
<accession>A0ABS7PE92</accession>
<evidence type="ECO:0000313" key="2">
    <source>
        <dbReference type="EMBL" id="MBY8337002.1"/>
    </source>
</evidence>
<protein>
    <recommendedName>
        <fullName evidence="4">GlsB/YeaQ/YmgE family stress response membrane protein</fullName>
    </recommendedName>
</protein>
<keyword evidence="1" id="KW-0812">Transmembrane</keyword>
<gene>
    <name evidence="2" type="ORF">KYN89_08065</name>
</gene>
<dbReference type="EMBL" id="JAHWXP010000002">
    <property type="protein sequence ID" value="MBY8337002.1"/>
    <property type="molecule type" value="Genomic_DNA"/>
</dbReference>
<dbReference type="Proteomes" id="UP000759298">
    <property type="component" value="Unassembled WGS sequence"/>
</dbReference>
<feature type="transmembrane region" description="Helical" evidence="1">
    <location>
        <begin position="29"/>
        <end position="50"/>
    </location>
</feature>
<feature type="transmembrane region" description="Helical" evidence="1">
    <location>
        <begin position="57"/>
        <end position="79"/>
    </location>
</feature>
<reference evidence="2 3" key="1">
    <citation type="submission" date="2021-07" db="EMBL/GenBank/DDBJ databases">
        <title>Alteriqipengyuania abyssalis NZ-12B nov, sp.nov isolated from deep sea sponge in pacific ocean.</title>
        <authorList>
            <person name="Tareen S."/>
            <person name="Wink J."/>
        </authorList>
    </citation>
    <scope>NUCLEOTIDE SEQUENCE [LARGE SCALE GENOMIC DNA]</scope>
    <source>
        <strain evidence="2 3">NZ-12B</strain>
    </source>
</reference>
<keyword evidence="1" id="KW-1133">Transmembrane helix</keyword>
<name>A0ABS7PE92_9SPHN</name>
<evidence type="ECO:0008006" key="4">
    <source>
        <dbReference type="Google" id="ProtNLM"/>
    </source>
</evidence>
<organism evidence="2 3">
    <name type="scientific">Alteriqipengyuania abyssalis</name>
    <dbReference type="NCBI Taxonomy" id="2860200"/>
    <lineage>
        <taxon>Bacteria</taxon>
        <taxon>Pseudomonadati</taxon>
        <taxon>Pseudomonadota</taxon>
        <taxon>Alphaproteobacteria</taxon>
        <taxon>Sphingomonadales</taxon>
        <taxon>Erythrobacteraceae</taxon>
        <taxon>Alteriqipengyuania</taxon>
    </lineage>
</organism>